<keyword evidence="3" id="KW-1003">Cell membrane</keyword>
<comment type="subcellular location">
    <subcellularLocation>
        <location evidence="1">Cell membrane</location>
        <topology evidence="1">Multi-pass membrane protein</topology>
    </subcellularLocation>
</comment>
<evidence type="ECO:0000256" key="9">
    <source>
        <dbReference type="SAM" id="MobiDB-lite"/>
    </source>
</evidence>
<feature type="transmembrane region" description="Helical" evidence="10">
    <location>
        <begin position="48"/>
        <end position="70"/>
    </location>
</feature>
<evidence type="ECO:0000259" key="11">
    <source>
        <dbReference type="PROSITE" id="PS50893"/>
    </source>
</evidence>
<dbReference type="Gene3D" id="3.40.50.300">
    <property type="entry name" value="P-loop containing nucleotide triphosphate hydrolases"/>
    <property type="match status" value="1"/>
</dbReference>
<evidence type="ECO:0000256" key="4">
    <source>
        <dbReference type="ARBA" id="ARBA00022692"/>
    </source>
</evidence>
<feature type="transmembrane region" description="Helical" evidence="10">
    <location>
        <begin position="188"/>
        <end position="207"/>
    </location>
</feature>
<feature type="region of interest" description="Disordered" evidence="9">
    <location>
        <begin position="1"/>
        <end position="22"/>
    </location>
</feature>
<evidence type="ECO:0000256" key="8">
    <source>
        <dbReference type="ARBA" id="ARBA00023136"/>
    </source>
</evidence>
<proteinExistence type="predicted"/>
<reference evidence="13" key="1">
    <citation type="submission" date="2021-03" db="EMBL/GenBank/DDBJ databases">
        <authorList>
            <person name="Wang G."/>
        </authorList>
    </citation>
    <scope>NUCLEOTIDE SEQUENCE</scope>
    <source>
        <strain evidence="13">KCTC 12899</strain>
    </source>
</reference>
<dbReference type="AlphaFoldDB" id="A0A8J7QC92"/>
<keyword evidence="4 10" id="KW-0812">Transmembrane</keyword>
<keyword evidence="6 13" id="KW-0067">ATP-binding</keyword>
<evidence type="ECO:0000256" key="7">
    <source>
        <dbReference type="ARBA" id="ARBA00022989"/>
    </source>
</evidence>
<dbReference type="PANTHER" id="PTHR43394">
    <property type="entry name" value="ATP-DEPENDENT PERMEASE MDL1, MITOCHONDRIAL"/>
    <property type="match status" value="1"/>
</dbReference>
<keyword evidence="7 10" id="KW-1133">Transmembrane helix</keyword>
<evidence type="ECO:0000313" key="14">
    <source>
        <dbReference type="Proteomes" id="UP000664417"/>
    </source>
</evidence>
<evidence type="ECO:0000313" key="13">
    <source>
        <dbReference type="EMBL" id="MBO1321792.1"/>
    </source>
</evidence>
<dbReference type="SUPFAM" id="SSF90123">
    <property type="entry name" value="ABC transporter transmembrane region"/>
    <property type="match status" value="1"/>
</dbReference>
<dbReference type="InterPro" id="IPR003593">
    <property type="entry name" value="AAA+_ATPase"/>
</dbReference>
<keyword evidence="14" id="KW-1185">Reference proteome</keyword>
<keyword evidence="5" id="KW-0547">Nucleotide-binding</keyword>
<dbReference type="GO" id="GO:0005886">
    <property type="term" value="C:plasma membrane"/>
    <property type="evidence" value="ECO:0007669"/>
    <property type="project" value="UniProtKB-SubCell"/>
</dbReference>
<dbReference type="InterPro" id="IPR017871">
    <property type="entry name" value="ABC_transporter-like_CS"/>
</dbReference>
<dbReference type="Proteomes" id="UP000664417">
    <property type="component" value="Unassembled WGS sequence"/>
</dbReference>
<keyword evidence="2" id="KW-0813">Transport</keyword>
<dbReference type="InterPro" id="IPR011527">
    <property type="entry name" value="ABC1_TM_dom"/>
</dbReference>
<feature type="domain" description="ABC transmembrane type-1" evidence="12">
    <location>
        <begin position="50"/>
        <end position="327"/>
    </location>
</feature>
<feature type="domain" description="ABC transporter" evidence="11">
    <location>
        <begin position="371"/>
        <end position="612"/>
    </location>
</feature>
<protein>
    <submittedName>
        <fullName evidence="13">ABC transporter ATP-binding protein</fullName>
    </submittedName>
</protein>
<dbReference type="InterPro" id="IPR027417">
    <property type="entry name" value="P-loop_NTPase"/>
</dbReference>
<dbReference type="RefSeq" id="WP_207861764.1">
    <property type="nucleotide sequence ID" value="NZ_JAFREP010000027.1"/>
</dbReference>
<dbReference type="GO" id="GO:0016887">
    <property type="term" value="F:ATP hydrolysis activity"/>
    <property type="evidence" value="ECO:0007669"/>
    <property type="project" value="InterPro"/>
</dbReference>
<dbReference type="PROSITE" id="PS50929">
    <property type="entry name" value="ABC_TM1F"/>
    <property type="match status" value="1"/>
</dbReference>
<evidence type="ECO:0000259" key="12">
    <source>
        <dbReference type="PROSITE" id="PS50929"/>
    </source>
</evidence>
<feature type="transmembrane region" description="Helical" evidence="10">
    <location>
        <begin position="90"/>
        <end position="111"/>
    </location>
</feature>
<gene>
    <name evidence="13" type="ORF">J3U88_25155</name>
</gene>
<evidence type="ECO:0000256" key="1">
    <source>
        <dbReference type="ARBA" id="ARBA00004651"/>
    </source>
</evidence>
<dbReference type="Pfam" id="PF00005">
    <property type="entry name" value="ABC_tran"/>
    <property type="match status" value="1"/>
</dbReference>
<dbReference type="PROSITE" id="PS00211">
    <property type="entry name" value="ABC_TRANSPORTER_1"/>
    <property type="match status" value="1"/>
</dbReference>
<dbReference type="InterPro" id="IPR003439">
    <property type="entry name" value="ABC_transporter-like_ATP-bd"/>
</dbReference>
<organism evidence="13 14">
    <name type="scientific">Acanthopleuribacter pedis</name>
    <dbReference type="NCBI Taxonomy" id="442870"/>
    <lineage>
        <taxon>Bacteria</taxon>
        <taxon>Pseudomonadati</taxon>
        <taxon>Acidobacteriota</taxon>
        <taxon>Holophagae</taxon>
        <taxon>Acanthopleuribacterales</taxon>
        <taxon>Acanthopleuribacteraceae</taxon>
        <taxon>Acanthopleuribacter</taxon>
    </lineage>
</organism>
<dbReference type="InterPro" id="IPR039421">
    <property type="entry name" value="Type_1_exporter"/>
</dbReference>
<dbReference type="GO" id="GO:0015421">
    <property type="term" value="F:ABC-type oligopeptide transporter activity"/>
    <property type="evidence" value="ECO:0007669"/>
    <property type="project" value="TreeGrafter"/>
</dbReference>
<evidence type="ECO:0000256" key="10">
    <source>
        <dbReference type="SAM" id="Phobius"/>
    </source>
</evidence>
<dbReference type="SUPFAM" id="SSF52540">
    <property type="entry name" value="P-loop containing nucleoside triphosphate hydrolases"/>
    <property type="match status" value="1"/>
</dbReference>
<dbReference type="PANTHER" id="PTHR43394:SF1">
    <property type="entry name" value="ATP-BINDING CASSETTE SUB-FAMILY B MEMBER 10, MITOCHONDRIAL"/>
    <property type="match status" value="1"/>
</dbReference>
<accession>A0A8J7QC92</accession>
<evidence type="ECO:0000256" key="5">
    <source>
        <dbReference type="ARBA" id="ARBA00022741"/>
    </source>
</evidence>
<evidence type="ECO:0000256" key="2">
    <source>
        <dbReference type="ARBA" id="ARBA00022448"/>
    </source>
</evidence>
<dbReference type="InterPro" id="IPR036640">
    <property type="entry name" value="ABC1_TM_sf"/>
</dbReference>
<dbReference type="FunFam" id="3.40.50.300:FF:000221">
    <property type="entry name" value="Multidrug ABC transporter ATP-binding protein"/>
    <property type="match status" value="1"/>
</dbReference>
<evidence type="ECO:0000256" key="6">
    <source>
        <dbReference type="ARBA" id="ARBA00022840"/>
    </source>
</evidence>
<dbReference type="PROSITE" id="PS50893">
    <property type="entry name" value="ABC_TRANSPORTER_2"/>
    <property type="match status" value="1"/>
</dbReference>
<name>A0A8J7QC92_9BACT</name>
<dbReference type="EMBL" id="JAFREP010000027">
    <property type="protein sequence ID" value="MBO1321792.1"/>
    <property type="molecule type" value="Genomic_DNA"/>
</dbReference>
<feature type="transmembrane region" description="Helical" evidence="10">
    <location>
        <begin position="278"/>
        <end position="295"/>
    </location>
</feature>
<dbReference type="GO" id="GO:0005524">
    <property type="term" value="F:ATP binding"/>
    <property type="evidence" value="ECO:0007669"/>
    <property type="project" value="UniProtKB-KW"/>
</dbReference>
<dbReference type="SMART" id="SM00382">
    <property type="entry name" value="AAA"/>
    <property type="match status" value="1"/>
</dbReference>
<keyword evidence="8 10" id="KW-0472">Membrane</keyword>
<dbReference type="Gene3D" id="1.20.1560.10">
    <property type="entry name" value="ABC transporter type 1, transmembrane domain"/>
    <property type="match status" value="1"/>
</dbReference>
<feature type="compositionally biased region" description="Basic residues" evidence="9">
    <location>
        <begin position="1"/>
        <end position="11"/>
    </location>
</feature>
<sequence length="618" mass="68791">MVFHQSRHQGRRTPAAGAPPDPERTRFFSVFRFSGRALGLVWQTSRGLTLTIGALTLVAGLLPAGVAYVGKWIVDGALAAMEGRAEAASLIGWIALECTLVAALAGAQRALDVCQSLLRAQLGQRVNVIILEKALRMELAQFEDSEFYDRLTRARREASSRPLSLVMRTFGLIQNLIALLSYGGLLLAFSPLAVLVLVLAGLPAFVAETRFSGEAFRLFRWRAPETRKRAYLEMALAREDFAKEVKIFDLGPLFLQRYRQIFNDLYQEDRNLTLRRGFWGYVLGLLGTLSLYGAYAWIGWSAVQGALTIGSMTMYFLVFKQGQSAFSAGLSAVGGMFEDNLYLSNLYEFLEEPDALPAGSAKVGPKPGDGVRFEDVWFTYPGAGEPALCGINLHLKPGQKLALVGENGSGKTTLIKLLTRLYEVERGRILLDGLALCDWDRGRLRERIGVIFQDFVRYQMSVGENIGAGDVTAFADRDRWQTAAERGLAAELIDRLPDGYDTQLGRWFHKGQELSGGQWQKIAVARALMRREADILVLDEPTAALDAEAEARIFEQFREMTQDRMAILISHRFSTVRQADLIVVLRRGRVMEQGDHATLIQLDGDYARLFKLQAKGYQ</sequence>
<evidence type="ECO:0000256" key="3">
    <source>
        <dbReference type="ARBA" id="ARBA00022475"/>
    </source>
</evidence>
<comment type="caution">
    <text evidence="13">The sequence shown here is derived from an EMBL/GenBank/DDBJ whole genome shotgun (WGS) entry which is preliminary data.</text>
</comment>